<evidence type="ECO:0000313" key="2">
    <source>
        <dbReference type="EMBL" id="CAG8743743.1"/>
    </source>
</evidence>
<accession>A0A9N9IMP5</accession>
<evidence type="ECO:0000313" key="3">
    <source>
        <dbReference type="Proteomes" id="UP000789396"/>
    </source>
</evidence>
<proteinExistence type="predicted"/>
<feature type="region of interest" description="Disordered" evidence="1">
    <location>
        <begin position="48"/>
        <end position="102"/>
    </location>
</feature>
<dbReference type="EMBL" id="CAJVPZ010033198">
    <property type="protein sequence ID" value="CAG8743743.1"/>
    <property type="molecule type" value="Genomic_DNA"/>
</dbReference>
<dbReference type="Proteomes" id="UP000789396">
    <property type="component" value="Unassembled WGS sequence"/>
</dbReference>
<comment type="caution">
    <text evidence="2">The sequence shown here is derived from an EMBL/GenBank/DDBJ whole genome shotgun (WGS) entry which is preliminary data.</text>
</comment>
<keyword evidence="3" id="KW-1185">Reference proteome</keyword>
<feature type="non-terminal residue" evidence="2">
    <location>
        <position position="102"/>
    </location>
</feature>
<evidence type="ECO:0000256" key="1">
    <source>
        <dbReference type="SAM" id="MobiDB-lite"/>
    </source>
</evidence>
<feature type="compositionally biased region" description="Basic and acidic residues" evidence="1">
    <location>
        <begin position="68"/>
        <end position="94"/>
    </location>
</feature>
<sequence>KFNQDEFLYLAEFTILKNNNSADNIMNEGSFVLLQFSSNEIICEVKSICDNNSNDKENSNEESSNEESSNKESSNKESSNEKSSNEESSNKESSNEESNDEE</sequence>
<dbReference type="OrthoDB" id="2483385at2759"/>
<gene>
    <name evidence="2" type="ORF">RFULGI_LOCUS13077</name>
</gene>
<reference evidence="2" key="1">
    <citation type="submission" date="2021-06" db="EMBL/GenBank/DDBJ databases">
        <authorList>
            <person name="Kallberg Y."/>
            <person name="Tangrot J."/>
            <person name="Rosling A."/>
        </authorList>
    </citation>
    <scope>NUCLEOTIDE SEQUENCE</scope>
    <source>
        <strain evidence="2">IN212</strain>
    </source>
</reference>
<dbReference type="AlphaFoldDB" id="A0A9N9IMP5"/>
<protein>
    <submittedName>
        <fullName evidence="2">18029_t:CDS:1</fullName>
    </submittedName>
</protein>
<organism evidence="2 3">
    <name type="scientific">Racocetra fulgida</name>
    <dbReference type="NCBI Taxonomy" id="60492"/>
    <lineage>
        <taxon>Eukaryota</taxon>
        <taxon>Fungi</taxon>
        <taxon>Fungi incertae sedis</taxon>
        <taxon>Mucoromycota</taxon>
        <taxon>Glomeromycotina</taxon>
        <taxon>Glomeromycetes</taxon>
        <taxon>Diversisporales</taxon>
        <taxon>Gigasporaceae</taxon>
        <taxon>Racocetra</taxon>
    </lineage>
</organism>
<feature type="non-terminal residue" evidence="2">
    <location>
        <position position="1"/>
    </location>
</feature>
<name>A0A9N9IMP5_9GLOM</name>